<dbReference type="Proteomes" id="UP000032142">
    <property type="component" value="Unassembled WGS sequence"/>
</dbReference>
<organism evidence="1 3">
    <name type="scientific">Gossypium arboreum</name>
    <name type="common">Tree cotton</name>
    <name type="synonym">Gossypium nanking</name>
    <dbReference type="NCBI Taxonomy" id="29729"/>
    <lineage>
        <taxon>Eukaryota</taxon>
        <taxon>Viridiplantae</taxon>
        <taxon>Streptophyta</taxon>
        <taxon>Embryophyta</taxon>
        <taxon>Tracheophyta</taxon>
        <taxon>Spermatophyta</taxon>
        <taxon>Magnoliopsida</taxon>
        <taxon>eudicotyledons</taxon>
        <taxon>Gunneridae</taxon>
        <taxon>Pentapetalae</taxon>
        <taxon>rosids</taxon>
        <taxon>malvids</taxon>
        <taxon>Malvales</taxon>
        <taxon>Malvaceae</taxon>
        <taxon>Malvoideae</taxon>
        <taxon>Gossypium</taxon>
    </lineage>
</organism>
<dbReference type="EMBL" id="JRRC01126781">
    <property type="protein sequence ID" value="KHG00381.1"/>
    <property type="molecule type" value="Genomic_DNA"/>
</dbReference>
<protein>
    <submittedName>
        <fullName evidence="1">Uncharacterized protein</fullName>
    </submittedName>
</protein>
<name>A0A0B0MN84_GOSAR</name>
<gene>
    <name evidence="2" type="ORF">F383_15037</name>
    <name evidence="1" type="ORF">F383_20455</name>
</gene>
<dbReference type="EMBL" id="KN390425">
    <property type="protein sequence ID" value="KHG09316.1"/>
    <property type="molecule type" value="Genomic_DNA"/>
</dbReference>
<sequence>MWYVGANVEERDVGRPTNMRRWSKGRAASLFSVLGFSLG</sequence>
<reference evidence="1" key="1">
    <citation type="submission" date="2014-09" db="EMBL/GenBank/DDBJ databases">
        <title>G. arboreum L. cv. AKA8401 A2 genome assembly version 1.0.</title>
        <authorList>
            <person name="Mudge J."/>
            <person name="Ramaraj T."/>
            <person name="Lindquist I.E."/>
            <person name="Bharti A.K."/>
            <person name="Sundararajan A."/>
            <person name="Cameron C.T."/>
            <person name="Woodward J.E."/>
            <person name="May G.D."/>
            <person name="Brubaker C."/>
            <person name="Broadhvest J."/>
            <person name="Wilkins T.A."/>
        </authorList>
    </citation>
    <scope>NUCLEOTIDE SEQUENCE</scope>
</reference>
<evidence type="ECO:0000313" key="2">
    <source>
        <dbReference type="EMBL" id="KHG09316.1"/>
    </source>
</evidence>
<accession>A0A0B0MN84</accession>
<evidence type="ECO:0000313" key="1">
    <source>
        <dbReference type="EMBL" id="KHG00381.1"/>
    </source>
</evidence>
<proteinExistence type="predicted"/>
<keyword evidence="3" id="KW-1185">Reference proteome</keyword>
<evidence type="ECO:0000313" key="3">
    <source>
        <dbReference type="Proteomes" id="UP000032142"/>
    </source>
</evidence>
<dbReference type="AlphaFoldDB" id="A0A0B0MN84"/>
<reference evidence="3" key="2">
    <citation type="submission" date="2014-09" db="EMBL/GenBank/DDBJ databases">
        <authorList>
            <person name="Mudge J."/>
            <person name="Ramaraj T."/>
            <person name="Lindquist I.E."/>
            <person name="Bharti A.K."/>
            <person name="Sundararajan A."/>
            <person name="Cameron C.T."/>
            <person name="Woodward J.E."/>
            <person name="May G.D."/>
            <person name="Brubaker C."/>
            <person name="Broadhvest J."/>
            <person name="Wilkins T.A."/>
        </authorList>
    </citation>
    <scope>NUCLEOTIDE SEQUENCE</scope>
    <source>
        <strain evidence="3">cv. AKA8401</strain>
    </source>
</reference>